<dbReference type="Gene3D" id="1.10.1330.10">
    <property type="entry name" value="Dockerin domain"/>
    <property type="match status" value="1"/>
</dbReference>
<name>A0A0F8Y7I6_9ZZZZ</name>
<dbReference type="GO" id="GO:0004553">
    <property type="term" value="F:hydrolase activity, hydrolyzing O-glycosyl compounds"/>
    <property type="evidence" value="ECO:0007669"/>
    <property type="project" value="InterPro"/>
</dbReference>
<evidence type="ECO:0000313" key="1">
    <source>
        <dbReference type="EMBL" id="KKK77377.1"/>
    </source>
</evidence>
<gene>
    <name evidence="1" type="ORF">LCGC14_2854220</name>
</gene>
<dbReference type="AlphaFoldDB" id="A0A0F8Y7I6"/>
<proteinExistence type="predicted"/>
<comment type="caution">
    <text evidence="1">The sequence shown here is derived from an EMBL/GenBank/DDBJ whole genome shotgun (WGS) entry which is preliminary data.</text>
</comment>
<sequence>QYRYRGDLNEDGTVGIIDLNMVLIDWDRSGVAITDPRADTDGNGEVNIVDLNTVLIDWGKTSF</sequence>
<dbReference type="InterPro" id="IPR002105">
    <property type="entry name" value="Dockerin_1_rpt"/>
</dbReference>
<evidence type="ECO:0008006" key="2">
    <source>
        <dbReference type="Google" id="ProtNLM"/>
    </source>
</evidence>
<dbReference type="InterPro" id="IPR018247">
    <property type="entry name" value="EF_Hand_1_Ca_BS"/>
</dbReference>
<reference evidence="1" key="1">
    <citation type="journal article" date="2015" name="Nature">
        <title>Complex archaea that bridge the gap between prokaryotes and eukaryotes.</title>
        <authorList>
            <person name="Spang A."/>
            <person name="Saw J.H."/>
            <person name="Jorgensen S.L."/>
            <person name="Zaremba-Niedzwiedzka K."/>
            <person name="Martijn J."/>
            <person name="Lind A.E."/>
            <person name="van Eijk R."/>
            <person name="Schleper C."/>
            <person name="Guy L."/>
            <person name="Ettema T.J."/>
        </authorList>
    </citation>
    <scope>NUCLEOTIDE SEQUENCE</scope>
</reference>
<dbReference type="InterPro" id="IPR036439">
    <property type="entry name" value="Dockerin_dom_sf"/>
</dbReference>
<dbReference type="PROSITE" id="PS00018">
    <property type="entry name" value="EF_HAND_1"/>
    <property type="match status" value="1"/>
</dbReference>
<dbReference type="GO" id="GO:0000272">
    <property type="term" value="P:polysaccharide catabolic process"/>
    <property type="evidence" value="ECO:0007669"/>
    <property type="project" value="InterPro"/>
</dbReference>
<feature type="non-terminal residue" evidence="1">
    <location>
        <position position="1"/>
    </location>
</feature>
<protein>
    <recommendedName>
        <fullName evidence="2">Dockerin domain-containing protein</fullName>
    </recommendedName>
</protein>
<accession>A0A0F8Y7I6</accession>
<dbReference type="SUPFAM" id="SSF63446">
    <property type="entry name" value="Type I dockerin domain"/>
    <property type="match status" value="1"/>
</dbReference>
<dbReference type="EMBL" id="LAZR01054985">
    <property type="protein sequence ID" value="KKK77377.1"/>
    <property type="molecule type" value="Genomic_DNA"/>
</dbReference>
<dbReference type="Pfam" id="PF00404">
    <property type="entry name" value="Dockerin_1"/>
    <property type="match status" value="1"/>
</dbReference>
<organism evidence="1">
    <name type="scientific">marine sediment metagenome</name>
    <dbReference type="NCBI Taxonomy" id="412755"/>
    <lineage>
        <taxon>unclassified sequences</taxon>
        <taxon>metagenomes</taxon>
        <taxon>ecological metagenomes</taxon>
    </lineage>
</organism>